<feature type="non-terminal residue" evidence="1">
    <location>
        <position position="1"/>
    </location>
</feature>
<dbReference type="Proteomes" id="UP000324897">
    <property type="component" value="Unassembled WGS sequence"/>
</dbReference>
<reference evidence="1 2" key="1">
    <citation type="journal article" date="2019" name="Sci. Rep.">
        <title>A high-quality genome of Eragrostis curvula grass provides insights into Poaceae evolution and supports new strategies to enhance forage quality.</title>
        <authorList>
            <person name="Carballo J."/>
            <person name="Santos B.A.C.M."/>
            <person name="Zappacosta D."/>
            <person name="Garbus I."/>
            <person name="Selva J.P."/>
            <person name="Gallo C.A."/>
            <person name="Diaz A."/>
            <person name="Albertini E."/>
            <person name="Caccamo M."/>
            <person name="Echenique V."/>
        </authorList>
    </citation>
    <scope>NUCLEOTIDE SEQUENCE [LARGE SCALE GENOMIC DNA]</scope>
    <source>
        <strain evidence="2">cv. Victoria</strain>
        <tissue evidence="1">Leaf</tissue>
    </source>
</reference>
<gene>
    <name evidence="1" type="ORF">EJB05_40099</name>
</gene>
<sequence length="72" mass="8095">CLPSAVQSRRSLFRMEKGVKLKQICEPDSERCEYSCGPGKATAGKLRTDCWIKISFLEQLYDDTPNSILLIG</sequence>
<evidence type="ECO:0000313" key="2">
    <source>
        <dbReference type="Proteomes" id="UP000324897"/>
    </source>
</evidence>
<name>A0A5J9TYX9_9POAL</name>
<dbReference type="Gramene" id="TVU16530">
    <property type="protein sequence ID" value="TVU16530"/>
    <property type="gene ID" value="EJB05_40099"/>
</dbReference>
<proteinExistence type="predicted"/>
<accession>A0A5J9TYX9</accession>
<comment type="caution">
    <text evidence="1">The sequence shown here is derived from an EMBL/GenBank/DDBJ whole genome shotgun (WGS) entry which is preliminary data.</text>
</comment>
<dbReference type="EMBL" id="RWGY01000031">
    <property type="protein sequence ID" value="TVU16530.1"/>
    <property type="molecule type" value="Genomic_DNA"/>
</dbReference>
<organism evidence="1 2">
    <name type="scientific">Eragrostis curvula</name>
    <name type="common">weeping love grass</name>
    <dbReference type="NCBI Taxonomy" id="38414"/>
    <lineage>
        <taxon>Eukaryota</taxon>
        <taxon>Viridiplantae</taxon>
        <taxon>Streptophyta</taxon>
        <taxon>Embryophyta</taxon>
        <taxon>Tracheophyta</taxon>
        <taxon>Spermatophyta</taxon>
        <taxon>Magnoliopsida</taxon>
        <taxon>Liliopsida</taxon>
        <taxon>Poales</taxon>
        <taxon>Poaceae</taxon>
        <taxon>PACMAD clade</taxon>
        <taxon>Chloridoideae</taxon>
        <taxon>Eragrostideae</taxon>
        <taxon>Eragrostidinae</taxon>
        <taxon>Eragrostis</taxon>
    </lineage>
</organism>
<protein>
    <submittedName>
        <fullName evidence="1">Uncharacterized protein</fullName>
    </submittedName>
</protein>
<dbReference type="AlphaFoldDB" id="A0A5J9TYX9"/>
<evidence type="ECO:0000313" key="1">
    <source>
        <dbReference type="EMBL" id="TVU16530.1"/>
    </source>
</evidence>
<keyword evidence="2" id="KW-1185">Reference proteome</keyword>